<gene>
    <name evidence="3" type="ORF">HMPREF9134_01388</name>
</gene>
<dbReference type="Pfam" id="PF19838">
    <property type="entry name" value="LptD_2"/>
    <property type="match status" value="1"/>
</dbReference>
<dbReference type="PANTHER" id="PTHR30189">
    <property type="entry name" value="LPS-ASSEMBLY PROTEIN"/>
    <property type="match status" value="1"/>
</dbReference>
<dbReference type="PATRIC" id="fig|1127696.3.peg.1253"/>
<feature type="region of interest" description="Disordered" evidence="1">
    <location>
        <begin position="810"/>
        <end position="845"/>
    </location>
</feature>
<dbReference type="EMBL" id="AMEQ01000037">
    <property type="protein sequence ID" value="EKY00651.1"/>
    <property type="molecule type" value="Genomic_DNA"/>
</dbReference>
<evidence type="ECO:0000259" key="2">
    <source>
        <dbReference type="Pfam" id="PF19838"/>
    </source>
</evidence>
<feature type="domain" description="LPS-assembly protein LptD central" evidence="2">
    <location>
        <begin position="278"/>
        <end position="757"/>
    </location>
</feature>
<comment type="caution">
    <text evidence="3">The sequence shown here is derived from an EMBL/GenBank/DDBJ whole genome shotgun (WGS) entry which is preliminary data.</text>
</comment>
<dbReference type="GO" id="GO:0009279">
    <property type="term" value="C:cell outer membrane"/>
    <property type="evidence" value="ECO:0007669"/>
    <property type="project" value="TreeGrafter"/>
</dbReference>
<evidence type="ECO:0000256" key="1">
    <source>
        <dbReference type="SAM" id="MobiDB-lite"/>
    </source>
</evidence>
<dbReference type="Proteomes" id="UP000010408">
    <property type="component" value="Unassembled WGS sequence"/>
</dbReference>
<name>L1NBE5_9PORP</name>
<organism evidence="3 4">
    <name type="scientific">Porphyromonas catoniae F0037</name>
    <dbReference type="NCBI Taxonomy" id="1127696"/>
    <lineage>
        <taxon>Bacteria</taxon>
        <taxon>Pseudomonadati</taxon>
        <taxon>Bacteroidota</taxon>
        <taxon>Bacteroidia</taxon>
        <taxon>Bacteroidales</taxon>
        <taxon>Porphyromonadaceae</taxon>
        <taxon>Porphyromonas</taxon>
    </lineage>
</organism>
<accession>L1NBE5</accession>
<feature type="compositionally biased region" description="Basic and acidic residues" evidence="1">
    <location>
        <begin position="815"/>
        <end position="826"/>
    </location>
</feature>
<dbReference type="HOGENOM" id="CLU_007637_0_0_10"/>
<sequence>MLRRRDSTSRRLALGIITLMVFVSCATRYKTPRASTKVTKTLVGDTTHPQGAGISTLEQLRSIFSDSTSSDSLTLGDKGRATLRNDSLTQTIDTLPDSLQQGKVLDSLSQAKANADSLEKVRKRRAAETFDDIIAYKAQDSMVLLGQNLTYLFGPSTVDYKDKGLEANFMRMNTDSSLVYAHYTIDSAGKATAYPKFKDGGESYEAKSLNYNFKTSKGFITGAVTQQGEGYITAERTKLMDNNCLYMENGRYSTCDNHEHPHFYFMLTKGKARPQKNVVAGPSYLVIADVPTPIGLPFGFFPFNKSYSSGIIMPKYGEETQRGFYLREGGYYFAFNDYIDMAVTGDWYSLGSWGVNARSNYRKRYRYNGNFNLSYLVTKTGEKDVVGSFSRSSDFRINWTHSQDAKANPNETFSASVNYSTSSFNHNSLSTLYNPMVSGQNTKNSSINYSRTFAGTPFRLSASIDATQTSADSMVSMSLPNVSISMNRIYPFKRKKRVGAERWYEKISLSYSGQFRNSISTKEYRLFKANLIRDWQNAFSHNIPISASYKLFDYIDLTLSANYNERWYTYKSVKHYDAIKNATVYERKYGFNRVFDFSTSASLNTTLYGFYKPWRLFGDKVQMIRHRMTPRIGISYTPDFGAPMWGYYETLDYIDKDGRARQEIYSRYGDGHIFGAPGRGKSASINFGIDNNLEMKVRSKTDSTENYKKISLIDNFSVSSSYNLAADSFQLADINASISIRLSQSLNINLSGSFDPYLYGHTTDGSGYVTPHRVNKLRIFNGKGFGSLRGTGTSFSYTLNNQTFEKLKNFLTGKGNKEKDKRKDSGADSLNTDPNNPPPDGKDTSLADIAAKKQEKKSLYGNNNNEGEYDEDGYLKTIIPWNISFSYGVNLNRTTFDPRRDEYNYGLTHSLMFSGSIQPTKNWSFNFNASYDFLAKRIANMTVGISRDLHCWTLSANAIPFGPYRSYSISIGVKSSMLHDVKWDKHGYSSGQSW</sequence>
<dbReference type="STRING" id="1127696.HMPREF9134_01388"/>
<reference evidence="3 4" key="1">
    <citation type="submission" date="2012-05" db="EMBL/GenBank/DDBJ databases">
        <authorList>
            <person name="Weinstock G."/>
            <person name="Sodergren E."/>
            <person name="Lobos E.A."/>
            <person name="Fulton L."/>
            <person name="Fulton R."/>
            <person name="Courtney L."/>
            <person name="Fronick C."/>
            <person name="O'Laughlin M."/>
            <person name="Godfrey J."/>
            <person name="Wilson R.M."/>
            <person name="Miner T."/>
            <person name="Farmer C."/>
            <person name="Delehaunty K."/>
            <person name="Cordes M."/>
            <person name="Minx P."/>
            <person name="Tomlinson C."/>
            <person name="Chen J."/>
            <person name="Wollam A."/>
            <person name="Pepin K.H."/>
            <person name="Bhonagiri V."/>
            <person name="Zhang X."/>
            <person name="Suruliraj S."/>
            <person name="Warren W."/>
            <person name="Mitreva M."/>
            <person name="Mardis E.R."/>
            <person name="Wilson R.K."/>
        </authorList>
    </citation>
    <scope>NUCLEOTIDE SEQUENCE [LARGE SCALE GENOMIC DNA]</scope>
    <source>
        <strain evidence="3 4">F0037</strain>
    </source>
</reference>
<dbReference type="PANTHER" id="PTHR30189:SF1">
    <property type="entry name" value="LPS-ASSEMBLY PROTEIN LPTD"/>
    <property type="match status" value="1"/>
</dbReference>
<dbReference type="AlphaFoldDB" id="L1NBE5"/>
<dbReference type="GO" id="GO:1990351">
    <property type="term" value="C:transporter complex"/>
    <property type="evidence" value="ECO:0007669"/>
    <property type="project" value="TreeGrafter"/>
</dbReference>
<dbReference type="RefSeq" id="WP_005467473.1">
    <property type="nucleotide sequence ID" value="NZ_KB291032.1"/>
</dbReference>
<dbReference type="eggNOG" id="COG1452">
    <property type="taxonomic scope" value="Bacteria"/>
</dbReference>
<evidence type="ECO:0000313" key="4">
    <source>
        <dbReference type="Proteomes" id="UP000010408"/>
    </source>
</evidence>
<dbReference type="InterPro" id="IPR050218">
    <property type="entry name" value="LptD"/>
</dbReference>
<proteinExistence type="predicted"/>
<evidence type="ECO:0000313" key="3">
    <source>
        <dbReference type="EMBL" id="EKY00651.1"/>
    </source>
</evidence>
<dbReference type="InterPro" id="IPR045659">
    <property type="entry name" value="LptD_2"/>
</dbReference>
<dbReference type="PROSITE" id="PS51257">
    <property type="entry name" value="PROKAR_LIPOPROTEIN"/>
    <property type="match status" value="1"/>
</dbReference>
<protein>
    <recommendedName>
        <fullName evidence="2">LPS-assembly protein LptD central domain-containing protein</fullName>
    </recommendedName>
</protein>